<dbReference type="Proteomes" id="UP000789595">
    <property type="component" value="Unassembled WGS sequence"/>
</dbReference>
<name>A0A8J2SNX0_9STRA</name>
<evidence type="ECO:0000313" key="1">
    <source>
        <dbReference type="EMBL" id="CAH0370859.1"/>
    </source>
</evidence>
<sequence length="123" mass="14047">MPLRLGIFGSTADKFMALAKESESFDEYSIEKRGSSVRLEKQIGQFQCSFCSEETDFYDIQFEDTHWSVVPRQNMSPSGRRMTAEEVEELERLQAAVTHLKVKFDLINKGQVSKSKSTRNASL</sequence>
<evidence type="ECO:0000313" key="2">
    <source>
        <dbReference type="Proteomes" id="UP000789595"/>
    </source>
</evidence>
<protein>
    <submittedName>
        <fullName evidence="1">Uncharacterized protein</fullName>
    </submittedName>
</protein>
<dbReference type="AlphaFoldDB" id="A0A8J2SNX0"/>
<reference evidence="1" key="1">
    <citation type="submission" date="2021-11" db="EMBL/GenBank/DDBJ databases">
        <authorList>
            <consortium name="Genoscope - CEA"/>
            <person name="William W."/>
        </authorList>
    </citation>
    <scope>NUCLEOTIDE SEQUENCE</scope>
</reference>
<gene>
    <name evidence="1" type="ORF">PECAL_3P07710</name>
</gene>
<accession>A0A8J2SNX0</accession>
<keyword evidence="2" id="KW-1185">Reference proteome</keyword>
<proteinExistence type="predicted"/>
<organism evidence="1 2">
    <name type="scientific">Pelagomonas calceolata</name>
    <dbReference type="NCBI Taxonomy" id="35677"/>
    <lineage>
        <taxon>Eukaryota</taxon>
        <taxon>Sar</taxon>
        <taxon>Stramenopiles</taxon>
        <taxon>Ochrophyta</taxon>
        <taxon>Pelagophyceae</taxon>
        <taxon>Pelagomonadales</taxon>
        <taxon>Pelagomonadaceae</taxon>
        <taxon>Pelagomonas</taxon>
    </lineage>
</organism>
<comment type="caution">
    <text evidence="1">The sequence shown here is derived from an EMBL/GenBank/DDBJ whole genome shotgun (WGS) entry which is preliminary data.</text>
</comment>
<dbReference type="EMBL" id="CAKKNE010000003">
    <property type="protein sequence ID" value="CAH0370859.1"/>
    <property type="molecule type" value="Genomic_DNA"/>
</dbReference>